<organism evidence="2 3">
    <name type="scientific">Phycicoccus elongatus Lp2</name>
    <dbReference type="NCBI Taxonomy" id="1193181"/>
    <lineage>
        <taxon>Bacteria</taxon>
        <taxon>Bacillati</taxon>
        <taxon>Actinomycetota</taxon>
        <taxon>Actinomycetes</taxon>
        <taxon>Micrococcales</taxon>
        <taxon>Intrasporangiaceae</taxon>
        <taxon>Phycicoccus</taxon>
    </lineage>
</organism>
<reference evidence="2 3" key="1">
    <citation type="journal article" date="2013" name="ISME J.">
        <title>A metabolic model for members of the genus Tetrasphaera involved in enhanced biological phosphorus removal.</title>
        <authorList>
            <person name="Kristiansen R."/>
            <person name="Nguyen H.T.T."/>
            <person name="Saunders A.M."/>
            <person name="Nielsen J.L."/>
            <person name="Wimmer R."/>
            <person name="Le V.Q."/>
            <person name="McIlroy S.J."/>
            <person name="Petrovski S."/>
            <person name="Seviour R.J."/>
            <person name="Calteau A."/>
            <person name="Nielsen K.L."/>
            <person name="Nielsen P.H."/>
        </authorList>
    </citation>
    <scope>NUCLEOTIDE SEQUENCE [LARGE SCALE GENOMIC DNA]</scope>
    <source>
        <strain evidence="2 3">Lp2</strain>
    </source>
</reference>
<evidence type="ECO:0000313" key="3">
    <source>
        <dbReference type="Proteomes" id="UP000013167"/>
    </source>
</evidence>
<gene>
    <name evidence="2" type="ORF">BN10_590067</name>
</gene>
<dbReference type="HOGENOM" id="CLU_3158774_0_0_11"/>
<dbReference type="RefSeq" id="WP_010850399.1">
    <property type="nucleotide sequence ID" value="NZ_HF570956.1"/>
</dbReference>
<evidence type="ECO:0000256" key="1">
    <source>
        <dbReference type="SAM" id="Phobius"/>
    </source>
</evidence>
<keyword evidence="1" id="KW-0812">Transmembrane</keyword>
<evidence type="ECO:0000313" key="2">
    <source>
        <dbReference type="EMBL" id="CCH70550.1"/>
    </source>
</evidence>
<dbReference type="EMBL" id="CAIZ01000129">
    <property type="protein sequence ID" value="CCH70550.1"/>
    <property type="molecule type" value="Genomic_DNA"/>
</dbReference>
<proteinExistence type="predicted"/>
<dbReference type="AlphaFoldDB" id="N0E423"/>
<name>N0E423_9MICO</name>
<keyword evidence="1" id="KW-0472">Membrane</keyword>
<protein>
    <submittedName>
        <fullName evidence="2">Uncharacterized protein</fullName>
    </submittedName>
</protein>
<dbReference type="Proteomes" id="UP000013167">
    <property type="component" value="Unassembled WGS sequence"/>
</dbReference>
<accession>N0E423</accession>
<comment type="caution">
    <text evidence="2">The sequence shown here is derived from an EMBL/GenBank/DDBJ whole genome shotgun (WGS) entry which is preliminary data.</text>
</comment>
<feature type="transmembrane region" description="Helical" evidence="1">
    <location>
        <begin position="6"/>
        <end position="28"/>
    </location>
</feature>
<keyword evidence="3" id="KW-1185">Reference proteome</keyword>
<keyword evidence="1" id="KW-1133">Transmembrane helix</keyword>
<sequence length="48" mass="4843">MVSWFVVIALAILAAIAFVGVVALVLWATGRLKSGSGSSTSGHRGSPT</sequence>